<dbReference type="AlphaFoldDB" id="Q5C169"/>
<organism evidence="1">
    <name type="scientific">Schistosoma japonicum</name>
    <name type="common">Blood fluke</name>
    <dbReference type="NCBI Taxonomy" id="6182"/>
    <lineage>
        <taxon>Eukaryota</taxon>
        <taxon>Metazoa</taxon>
        <taxon>Spiralia</taxon>
        <taxon>Lophotrochozoa</taxon>
        <taxon>Platyhelminthes</taxon>
        <taxon>Trematoda</taxon>
        <taxon>Digenea</taxon>
        <taxon>Strigeidida</taxon>
        <taxon>Schistosomatoidea</taxon>
        <taxon>Schistosomatidae</taxon>
        <taxon>Schistosoma</taxon>
    </lineage>
</organism>
<reference evidence="1" key="2">
    <citation type="journal article" date="2006" name="PLoS Pathog.">
        <title>New perspectives on host-parasite interplay by comparative transcriptomic and proteomic analyses of Schistosoma japonicum.</title>
        <authorList>
            <person name="Liu F."/>
            <person name="Lu J."/>
            <person name="Hu W."/>
            <person name="Wang S.Y."/>
            <person name="Cui S.J."/>
            <person name="Chi M."/>
            <person name="Yan Q."/>
            <person name="Wang X.R."/>
            <person name="Song H.D."/>
            <person name="Xu X.N."/>
            <person name="Wang J.J."/>
            <person name="Zhang X.L."/>
            <person name="Zhang X."/>
            <person name="Wang Z.Q."/>
            <person name="Xue C.L."/>
            <person name="Brindley P.J."/>
            <person name="McManus D.P."/>
            <person name="Yang P.Y."/>
            <person name="Feng Z."/>
            <person name="Chen Z."/>
            <person name="Han Z.G."/>
        </authorList>
    </citation>
    <scope>NUCLEOTIDE SEQUENCE</scope>
</reference>
<reference evidence="1" key="1">
    <citation type="submission" date="2005-03" db="EMBL/GenBank/DDBJ databases">
        <authorList>
            <person name="Han Z."/>
        </authorList>
    </citation>
    <scope>NUCLEOTIDE SEQUENCE</scope>
</reference>
<proteinExistence type="evidence at transcript level"/>
<sequence length="19" mass="2275">MKKKAKNQINLVKLMMRPC</sequence>
<name>Q5C169_SCHJA</name>
<accession>Q5C169</accession>
<evidence type="ECO:0000313" key="1">
    <source>
        <dbReference type="EMBL" id="AAX26606.1"/>
    </source>
</evidence>
<protein>
    <submittedName>
        <fullName evidence="1">Uncharacterized protein</fullName>
    </submittedName>
</protein>
<dbReference type="EMBL" id="AY810717">
    <property type="protein sequence ID" value="AAX26606.1"/>
    <property type="molecule type" value="mRNA"/>
</dbReference>